<dbReference type="GeneID" id="27135717"/>
<sequence length="150" mass="15993">MGIEIPGLNVLEFQAVLFDLNGTLGVEGKVPEDVKKLLTKLADRYTVVILSADTFGTLEEEFKGLPVRIERVSTGAEKAEIAEGYAPYAAVGNGNNDVAMLEKAELAFCVIGKEGAAVDALLASDVVVTDVRDAIETLLDERKLIATLRG</sequence>
<dbReference type="SUPFAM" id="SSF56784">
    <property type="entry name" value="HAD-like"/>
    <property type="match status" value="1"/>
</dbReference>
<protein>
    <submittedName>
        <fullName evidence="1">HAD family hydrolase</fullName>
    </submittedName>
</protein>
<evidence type="ECO:0000313" key="1">
    <source>
        <dbReference type="EMBL" id="AJC72198.1"/>
    </source>
</evidence>
<dbReference type="KEGG" id="tgy:X802_08655"/>
<dbReference type="AlphaFoldDB" id="A0A0X1KLR9"/>
<dbReference type="InterPro" id="IPR023214">
    <property type="entry name" value="HAD_sf"/>
</dbReference>
<dbReference type="STRING" id="1432656.X802_08655"/>
<accession>A0A0X1KLR9</accession>
<keyword evidence="1" id="KW-0378">Hydrolase</keyword>
<keyword evidence="2" id="KW-1185">Reference proteome</keyword>
<dbReference type="Proteomes" id="UP000062043">
    <property type="component" value="Chromosome"/>
</dbReference>
<dbReference type="EMBL" id="CP007140">
    <property type="protein sequence ID" value="AJC72198.1"/>
    <property type="molecule type" value="Genomic_DNA"/>
</dbReference>
<reference evidence="1 2" key="1">
    <citation type="submission" date="2014-01" db="EMBL/GenBank/DDBJ databases">
        <title>Genome sequencing of Thermococcus guaymasensis.</title>
        <authorList>
            <person name="Zhang X."/>
            <person name="Alvare G."/>
            <person name="Fristensky B."/>
            <person name="Chen L."/>
            <person name="Suen T."/>
            <person name="Chen Q."/>
            <person name="Ma K."/>
        </authorList>
    </citation>
    <scope>NUCLEOTIDE SEQUENCE [LARGE SCALE GENOMIC DNA]</scope>
    <source>
        <strain evidence="1 2">DSM 11113</strain>
    </source>
</reference>
<dbReference type="OrthoDB" id="63793at2157"/>
<dbReference type="Gene3D" id="3.40.50.1000">
    <property type="entry name" value="HAD superfamily/HAD-like"/>
    <property type="match status" value="1"/>
</dbReference>
<dbReference type="GO" id="GO:0016787">
    <property type="term" value="F:hydrolase activity"/>
    <property type="evidence" value="ECO:0007669"/>
    <property type="project" value="UniProtKB-KW"/>
</dbReference>
<dbReference type="RefSeq" id="WP_156961748.1">
    <property type="nucleotide sequence ID" value="NZ_CP007140.1"/>
</dbReference>
<organism evidence="1 2">
    <name type="scientific">Thermococcus guaymasensis DSM 11113</name>
    <dbReference type="NCBI Taxonomy" id="1432656"/>
    <lineage>
        <taxon>Archaea</taxon>
        <taxon>Methanobacteriati</taxon>
        <taxon>Methanobacteriota</taxon>
        <taxon>Thermococci</taxon>
        <taxon>Thermococcales</taxon>
        <taxon>Thermococcaceae</taxon>
        <taxon>Thermococcus</taxon>
    </lineage>
</organism>
<dbReference type="InterPro" id="IPR036412">
    <property type="entry name" value="HAD-like_sf"/>
</dbReference>
<gene>
    <name evidence="1" type="ORF">X802_08655</name>
</gene>
<dbReference type="PATRIC" id="fig|1432656.3.peg.1686"/>
<proteinExistence type="predicted"/>
<evidence type="ECO:0000313" key="2">
    <source>
        <dbReference type="Proteomes" id="UP000062043"/>
    </source>
</evidence>
<dbReference type="CDD" id="cd01427">
    <property type="entry name" value="HAD_like"/>
    <property type="match status" value="1"/>
</dbReference>
<name>A0A0X1KLR9_9EURY</name>